<sequence length="740" mass="83426">MSYSSRGAEPLPNTKLLTEDGNLAEKQVAGMHKYLDRALAAVRKERDAVWKDALVSEKALAKSLPAKRERLKKLLGVVDPRSEPNLEYVSGPGRPSLLAEIGGCKVHAVRWAVLPGIDAEGLLIEPKGAPKACAIAVPHSDQTPEQIAGLAKGDAFALQLALNGCRVLVPVLIDRKDDLSGNPKLNRQTNLPHREFVYRMAYEMGRTLTGYEVQKVFAAVDWFKSQDAKLPVGVIGYGDGGMIALYAGAIDERLASVQLAGYFNEREKLHQEPIDRNVWGLLTEFGDAELGAMIHPRWFNPGLHDEPPKWTGPVSSKPGRAGAAPGTLGEMRNDFVEGHRYRSFFDPKLRNDVVIEGGGLIDHGVDTKCFLSGLGIKQSDRVPFRTPKVKLPAPEHRHKRQFDQLVSYTQKLWRDSEAVRKLYWAKADASSPEAWEKSCDAYRDYFHTEVIGKLPEPTMPLNPRTRQVYDEKTWTGYEVVLDCYEDVFATGILLLPKDLKPGEKRPVVVCQHGLEGTPRDTIEVEKRPVYNHFSRRLVELGYIVYAPQNPYYGKNTFRQLQRKANPLKLSLFSFIIRQHQRTLDWLETLPNVDPNRIAFYGLSYGGKTAMRVPAVEKRYCLSICSGDFNEWIGKNVSVDLDRSYMWTGEYEMYEFDLGNTFNYAEMAYLIAPRPFMVERGHDDGVGTDEMVASEYAKVRYLYANRLKIPARTAIEFFPGGHQINAEGTFAFLKNHLDYPK</sequence>
<keyword evidence="3" id="KW-1185">Reference proteome</keyword>
<evidence type="ECO:0000313" key="3">
    <source>
        <dbReference type="Proteomes" id="UP000245802"/>
    </source>
</evidence>
<gene>
    <name evidence="2" type="ORF">C1280_34525</name>
</gene>
<organism evidence="2 3">
    <name type="scientific">Gemmata obscuriglobus</name>
    <dbReference type="NCBI Taxonomy" id="114"/>
    <lineage>
        <taxon>Bacteria</taxon>
        <taxon>Pseudomonadati</taxon>
        <taxon>Planctomycetota</taxon>
        <taxon>Planctomycetia</taxon>
        <taxon>Gemmatales</taxon>
        <taxon>Gemmataceae</taxon>
        <taxon>Gemmata</taxon>
    </lineage>
</organism>
<protein>
    <recommendedName>
        <fullName evidence="4">Dienelactone hydrolase domain-containing protein</fullName>
    </recommendedName>
</protein>
<dbReference type="SUPFAM" id="SSF53474">
    <property type="entry name" value="alpha/beta-Hydrolases"/>
    <property type="match status" value="2"/>
</dbReference>
<dbReference type="Proteomes" id="UP000245802">
    <property type="component" value="Chromosome"/>
</dbReference>
<dbReference type="OrthoDB" id="8183145at2"/>
<feature type="region of interest" description="Disordered" evidence="1">
    <location>
        <begin position="305"/>
        <end position="328"/>
    </location>
</feature>
<dbReference type="KEGG" id="gog:C1280_34525"/>
<dbReference type="EMBL" id="CP025958">
    <property type="protein sequence ID" value="AWM41616.1"/>
    <property type="molecule type" value="Genomic_DNA"/>
</dbReference>
<proteinExistence type="predicted"/>
<evidence type="ECO:0000256" key="1">
    <source>
        <dbReference type="SAM" id="MobiDB-lite"/>
    </source>
</evidence>
<reference evidence="2 3" key="1">
    <citation type="submission" date="2018-01" db="EMBL/GenBank/DDBJ databases">
        <title>G. obscuriglobus.</title>
        <authorList>
            <person name="Franke J."/>
            <person name="Blomberg W."/>
            <person name="Selmecki A."/>
        </authorList>
    </citation>
    <scope>NUCLEOTIDE SEQUENCE [LARGE SCALE GENOMIC DNA]</scope>
    <source>
        <strain evidence="2 3">DSM 5831</strain>
    </source>
</reference>
<dbReference type="PANTHER" id="PTHR22946">
    <property type="entry name" value="DIENELACTONE HYDROLASE DOMAIN-CONTAINING PROTEIN-RELATED"/>
    <property type="match status" value="1"/>
</dbReference>
<name>A0A2Z3HD11_9BACT</name>
<dbReference type="InterPro" id="IPR029058">
    <property type="entry name" value="AB_hydrolase_fold"/>
</dbReference>
<dbReference type="RefSeq" id="WP_010037244.1">
    <property type="nucleotide sequence ID" value="NZ_CP025958.1"/>
</dbReference>
<dbReference type="AlphaFoldDB" id="A0A2Z3HD11"/>
<evidence type="ECO:0008006" key="4">
    <source>
        <dbReference type="Google" id="ProtNLM"/>
    </source>
</evidence>
<dbReference type="InterPro" id="IPR050261">
    <property type="entry name" value="FrsA_esterase"/>
</dbReference>
<dbReference type="Gene3D" id="3.40.50.1820">
    <property type="entry name" value="alpha/beta hydrolase"/>
    <property type="match status" value="2"/>
</dbReference>
<evidence type="ECO:0000313" key="2">
    <source>
        <dbReference type="EMBL" id="AWM41616.1"/>
    </source>
</evidence>
<accession>A0A2Z3HD11</accession>